<dbReference type="Pfam" id="PF13459">
    <property type="entry name" value="Fer4_15"/>
    <property type="match status" value="1"/>
</dbReference>
<dbReference type="InterPro" id="IPR001080">
    <property type="entry name" value="3Fe4S_ferredoxin"/>
</dbReference>
<evidence type="ECO:0000256" key="3">
    <source>
        <dbReference type="ARBA" id="ARBA00022485"/>
    </source>
</evidence>
<dbReference type="InterPro" id="IPR052395">
    <property type="entry name" value="ET_Ferredoxin"/>
</dbReference>
<proteinExistence type="predicted"/>
<comment type="caution">
    <text evidence="10">The sequence shown here is derived from an EMBL/GenBank/DDBJ whole genome shotgun (WGS) entry which is preliminary data.</text>
</comment>
<feature type="domain" description="4Fe-4S ferredoxin-type" evidence="9">
    <location>
        <begin position="13"/>
        <end position="41"/>
    </location>
</feature>
<dbReference type="GO" id="GO:0005506">
    <property type="term" value="F:iron ion binding"/>
    <property type="evidence" value="ECO:0007669"/>
    <property type="project" value="UniProtKB-UniRule"/>
</dbReference>
<protein>
    <recommendedName>
        <fullName evidence="8">Ferredoxin</fullName>
    </recommendedName>
</protein>
<evidence type="ECO:0000256" key="1">
    <source>
        <dbReference type="ARBA" id="ARBA00001966"/>
    </source>
</evidence>
<dbReference type="Gene3D" id="3.30.70.20">
    <property type="match status" value="1"/>
</dbReference>
<sequence length="100" mass="10746">MSTSTESGAAEALEVWIDQDLCTGDGICVQYAPEVFELDIDGLAYVKGDDEELLTEPGACVPVPLTLLQDVADSAKDCPGDCIHVRRVRDRVEVHGPDAE</sequence>
<dbReference type="InterPro" id="IPR017896">
    <property type="entry name" value="4Fe4S_Fe-S-bd"/>
</dbReference>
<dbReference type="RefSeq" id="WP_196193698.1">
    <property type="nucleotide sequence ID" value="NZ_JADPRT010000004.1"/>
</dbReference>
<comment type="cofactor">
    <cofactor evidence="1">
        <name>[4Fe-4S] cluster</name>
        <dbReference type="ChEBI" id="CHEBI:49883"/>
    </cofactor>
</comment>
<evidence type="ECO:0000256" key="5">
    <source>
        <dbReference type="ARBA" id="ARBA00022982"/>
    </source>
</evidence>
<keyword evidence="7 8" id="KW-0411">Iron-sulfur</keyword>
<evidence type="ECO:0000256" key="2">
    <source>
        <dbReference type="ARBA" id="ARBA00022448"/>
    </source>
</evidence>
<dbReference type="PRINTS" id="PR00352">
    <property type="entry name" value="3FE4SFRDOXIN"/>
</dbReference>
<comment type="function">
    <text evidence="8">Ferredoxins are iron-sulfur proteins that transfer electrons in a wide variety of metabolic reactions.</text>
</comment>
<evidence type="ECO:0000256" key="7">
    <source>
        <dbReference type="ARBA" id="ARBA00023014"/>
    </source>
</evidence>
<dbReference type="Proteomes" id="UP000657385">
    <property type="component" value="Unassembled WGS sequence"/>
</dbReference>
<evidence type="ECO:0000256" key="8">
    <source>
        <dbReference type="RuleBase" id="RU368020"/>
    </source>
</evidence>
<evidence type="ECO:0000256" key="6">
    <source>
        <dbReference type="ARBA" id="ARBA00023004"/>
    </source>
</evidence>
<organism evidence="10 11">
    <name type="scientific">Streptacidiphilus fuscans</name>
    <dbReference type="NCBI Taxonomy" id="2789292"/>
    <lineage>
        <taxon>Bacteria</taxon>
        <taxon>Bacillati</taxon>
        <taxon>Actinomycetota</taxon>
        <taxon>Actinomycetes</taxon>
        <taxon>Kitasatosporales</taxon>
        <taxon>Streptomycetaceae</taxon>
        <taxon>Streptacidiphilus</taxon>
    </lineage>
</organism>
<keyword evidence="11" id="KW-1185">Reference proteome</keyword>
<reference evidence="10" key="1">
    <citation type="submission" date="2020-11" db="EMBL/GenBank/DDBJ databases">
        <title>Isolation and identification of active actinomycetes.</title>
        <authorList>
            <person name="Yu B."/>
        </authorList>
    </citation>
    <scope>NUCLEOTIDE SEQUENCE</scope>
    <source>
        <strain evidence="10">NEAU-YB345</strain>
    </source>
</reference>
<keyword evidence="5 8" id="KW-0249">Electron transport</keyword>
<dbReference type="PROSITE" id="PS51379">
    <property type="entry name" value="4FE4S_FER_2"/>
    <property type="match status" value="1"/>
</dbReference>
<dbReference type="PANTHER" id="PTHR39163">
    <property type="entry name" value="FERREDOXIN"/>
    <property type="match status" value="1"/>
</dbReference>
<name>A0A931B3A5_9ACTN</name>
<dbReference type="GO" id="GO:0009055">
    <property type="term" value="F:electron transfer activity"/>
    <property type="evidence" value="ECO:0007669"/>
    <property type="project" value="UniProtKB-UniRule"/>
</dbReference>
<dbReference type="PANTHER" id="PTHR39163:SF1">
    <property type="entry name" value="FERREDOXIN"/>
    <property type="match status" value="1"/>
</dbReference>
<keyword evidence="4 8" id="KW-0479">Metal-binding</keyword>
<evidence type="ECO:0000313" key="10">
    <source>
        <dbReference type="EMBL" id="MBF9068512.1"/>
    </source>
</evidence>
<keyword evidence="6 8" id="KW-0408">Iron</keyword>
<evidence type="ECO:0000313" key="11">
    <source>
        <dbReference type="Proteomes" id="UP000657385"/>
    </source>
</evidence>
<keyword evidence="3" id="KW-0004">4Fe-4S</keyword>
<dbReference type="SUPFAM" id="SSF54862">
    <property type="entry name" value="4Fe-4S ferredoxins"/>
    <property type="match status" value="1"/>
</dbReference>
<evidence type="ECO:0000256" key="4">
    <source>
        <dbReference type="ARBA" id="ARBA00022723"/>
    </source>
</evidence>
<dbReference type="AlphaFoldDB" id="A0A931B3A5"/>
<gene>
    <name evidence="10" type="ORF">I2501_10765</name>
</gene>
<dbReference type="EMBL" id="JADPRT010000004">
    <property type="protein sequence ID" value="MBF9068512.1"/>
    <property type="molecule type" value="Genomic_DNA"/>
</dbReference>
<keyword evidence="2 8" id="KW-0813">Transport</keyword>
<evidence type="ECO:0000259" key="9">
    <source>
        <dbReference type="PROSITE" id="PS51379"/>
    </source>
</evidence>
<dbReference type="GO" id="GO:0051539">
    <property type="term" value="F:4 iron, 4 sulfur cluster binding"/>
    <property type="evidence" value="ECO:0007669"/>
    <property type="project" value="UniProtKB-KW"/>
</dbReference>
<accession>A0A931B3A5</accession>